<keyword evidence="3" id="KW-1185">Reference proteome</keyword>
<dbReference type="RefSeq" id="WP_089232642.1">
    <property type="nucleotide sequence ID" value="NZ_FZOY01000003.1"/>
</dbReference>
<dbReference type="AlphaFoldDB" id="A0A239GMT8"/>
<organism evidence="2 3">
    <name type="scientific">Tropicimonas sediminicola</name>
    <dbReference type="NCBI Taxonomy" id="1031541"/>
    <lineage>
        <taxon>Bacteria</taxon>
        <taxon>Pseudomonadati</taxon>
        <taxon>Pseudomonadota</taxon>
        <taxon>Alphaproteobacteria</taxon>
        <taxon>Rhodobacterales</taxon>
        <taxon>Roseobacteraceae</taxon>
        <taxon>Tropicimonas</taxon>
    </lineage>
</organism>
<dbReference type="OrthoDB" id="7658791at2"/>
<sequence>MRIIELAIAATLAATAATAQTVDSRAAKGMLFSEKGAEAQVAENLDFVDDAVAKALKAVASQIPYYGAIAVSPGEPTSSNLMSTMANFHSIEAATQAALDNCNARRTTGKPCVIVAAITPKRYKAQPLTLSVEATKAFNGDYRKLSSPKAMAISDKAGVFGYDRGDGGRAMSRCQAAAAERKASDCRLVIIDK</sequence>
<name>A0A239GMT8_9RHOB</name>
<evidence type="ECO:0000256" key="1">
    <source>
        <dbReference type="SAM" id="SignalP"/>
    </source>
</evidence>
<evidence type="ECO:0000313" key="3">
    <source>
        <dbReference type="Proteomes" id="UP000198426"/>
    </source>
</evidence>
<dbReference type="EMBL" id="FZOY01000003">
    <property type="protein sequence ID" value="SNS70440.1"/>
    <property type="molecule type" value="Genomic_DNA"/>
</dbReference>
<feature type="chain" id="PRO_5012918449" description="5-aminolevulic acid synthase" evidence="1">
    <location>
        <begin position="20"/>
        <end position="193"/>
    </location>
</feature>
<feature type="signal peptide" evidence="1">
    <location>
        <begin position="1"/>
        <end position="19"/>
    </location>
</feature>
<accession>A0A239GMT8</accession>
<keyword evidence="1" id="KW-0732">Signal</keyword>
<gene>
    <name evidence="2" type="ORF">SAMN05421757_10325</name>
</gene>
<reference evidence="2 3" key="1">
    <citation type="submission" date="2017-06" db="EMBL/GenBank/DDBJ databases">
        <authorList>
            <person name="Kim H.J."/>
            <person name="Triplett B.A."/>
        </authorList>
    </citation>
    <scope>NUCLEOTIDE SEQUENCE [LARGE SCALE GENOMIC DNA]</scope>
    <source>
        <strain evidence="2 3">DSM 29339</strain>
    </source>
</reference>
<evidence type="ECO:0008006" key="4">
    <source>
        <dbReference type="Google" id="ProtNLM"/>
    </source>
</evidence>
<protein>
    <recommendedName>
        <fullName evidence="4">5-aminolevulic acid synthase</fullName>
    </recommendedName>
</protein>
<evidence type="ECO:0000313" key="2">
    <source>
        <dbReference type="EMBL" id="SNS70440.1"/>
    </source>
</evidence>
<dbReference type="Proteomes" id="UP000198426">
    <property type="component" value="Unassembled WGS sequence"/>
</dbReference>
<proteinExistence type="predicted"/>